<organism evidence="2 3">
    <name type="scientific">Nonomuraea dietziae</name>
    <dbReference type="NCBI Taxonomy" id="65515"/>
    <lineage>
        <taxon>Bacteria</taxon>
        <taxon>Bacillati</taxon>
        <taxon>Actinomycetota</taxon>
        <taxon>Actinomycetes</taxon>
        <taxon>Streptosporangiales</taxon>
        <taxon>Streptosporangiaceae</taxon>
        <taxon>Nonomuraea</taxon>
    </lineage>
</organism>
<accession>A0A7W5V0V5</accession>
<evidence type="ECO:0000313" key="3">
    <source>
        <dbReference type="Proteomes" id="UP000579945"/>
    </source>
</evidence>
<sequence>MSWIFILSLIAVLALVGPFFGSDTRDGRDWRRSPFRRNGSHGRTA</sequence>
<feature type="compositionally biased region" description="Basic and acidic residues" evidence="1">
    <location>
        <begin position="23"/>
        <end position="32"/>
    </location>
</feature>
<protein>
    <submittedName>
        <fullName evidence="2">Uncharacterized protein</fullName>
    </submittedName>
</protein>
<proteinExistence type="predicted"/>
<keyword evidence="3" id="KW-1185">Reference proteome</keyword>
<dbReference type="Proteomes" id="UP000579945">
    <property type="component" value="Unassembled WGS sequence"/>
</dbReference>
<feature type="region of interest" description="Disordered" evidence="1">
    <location>
        <begin position="20"/>
        <end position="45"/>
    </location>
</feature>
<dbReference type="AlphaFoldDB" id="A0A7W5V0V5"/>
<evidence type="ECO:0000313" key="2">
    <source>
        <dbReference type="EMBL" id="MBB3728292.1"/>
    </source>
</evidence>
<dbReference type="EMBL" id="JACIBV010000001">
    <property type="protein sequence ID" value="MBB3728292.1"/>
    <property type="molecule type" value="Genomic_DNA"/>
</dbReference>
<feature type="compositionally biased region" description="Basic residues" evidence="1">
    <location>
        <begin position="33"/>
        <end position="45"/>
    </location>
</feature>
<name>A0A7W5V0V5_9ACTN</name>
<gene>
    <name evidence="2" type="ORF">FHR33_004152</name>
</gene>
<evidence type="ECO:0000256" key="1">
    <source>
        <dbReference type="SAM" id="MobiDB-lite"/>
    </source>
</evidence>
<comment type="caution">
    <text evidence="2">The sequence shown here is derived from an EMBL/GenBank/DDBJ whole genome shotgun (WGS) entry which is preliminary data.</text>
</comment>
<reference evidence="2 3" key="1">
    <citation type="submission" date="2020-08" db="EMBL/GenBank/DDBJ databases">
        <title>Sequencing the genomes of 1000 actinobacteria strains.</title>
        <authorList>
            <person name="Klenk H.-P."/>
        </authorList>
    </citation>
    <scope>NUCLEOTIDE SEQUENCE [LARGE SCALE GENOMIC DNA]</scope>
    <source>
        <strain evidence="2 3">DSM 44320</strain>
    </source>
</reference>